<protein>
    <submittedName>
        <fullName evidence="4">Enoyl-CoA hydratase/isomerase family protein</fullName>
    </submittedName>
</protein>
<dbReference type="EMBL" id="JAHVJA010000020">
    <property type="protein sequence ID" value="MBY6142180.1"/>
    <property type="molecule type" value="Genomic_DNA"/>
</dbReference>
<name>A0ABS7NLV4_9RHOB</name>
<dbReference type="Proteomes" id="UP000766629">
    <property type="component" value="Unassembled WGS sequence"/>
</dbReference>
<dbReference type="RefSeq" id="WP_222510096.1">
    <property type="nucleotide sequence ID" value="NZ_JAHVJA010000020.1"/>
</dbReference>
<dbReference type="SUPFAM" id="SSF52096">
    <property type="entry name" value="ClpP/crotonase"/>
    <property type="match status" value="1"/>
</dbReference>
<dbReference type="PANTHER" id="PTHR11941">
    <property type="entry name" value="ENOYL-COA HYDRATASE-RELATED"/>
    <property type="match status" value="1"/>
</dbReference>
<evidence type="ECO:0000256" key="2">
    <source>
        <dbReference type="ARBA" id="ARBA00023239"/>
    </source>
</evidence>
<dbReference type="InterPro" id="IPR001753">
    <property type="entry name" value="Enoyl-CoA_hydra/iso"/>
</dbReference>
<proteinExistence type="inferred from homology"/>
<comment type="caution">
    <text evidence="4">The sequence shown here is derived from an EMBL/GenBank/DDBJ whole genome shotgun (WGS) entry which is preliminary data.</text>
</comment>
<keyword evidence="5" id="KW-1185">Reference proteome</keyword>
<keyword evidence="2" id="KW-0456">Lyase</keyword>
<evidence type="ECO:0000313" key="5">
    <source>
        <dbReference type="Proteomes" id="UP000766629"/>
    </source>
</evidence>
<gene>
    <name evidence="4" type="ORF">KUV26_22350</name>
</gene>
<organism evidence="4 5">
    <name type="scientific">Leisingera daeponensis</name>
    <dbReference type="NCBI Taxonomy" id="405746"/>
    <lineage>
        <taxon>Bacteria</taxon>
        <taxon>Pseudomonadati</taxon>
        <taxon>Pseudomonadota</taxon>
        <taxon>Alphaproteobacteria</taxon>
        <taxon>Rhodobacterales</taxon>
        <taxon>Roseobacteraceae</taxon>
        <taxon>Leisingera</taxon>
    </lineage>
</organism>
<dbReference type="PANTHER" id="PTHR11941:SF54">
    <property type="entry name" value="ENOYL-COA HYDRATASE, MITOCHONDRIAL"/>
    <property type="match status" value="1"/>
</dbReference>
<dbReference type="Pfam" id="PF00378">
    <property type="entry name" value="ECH_1"/>
    <property type="match status" value="1"/>
</dbReference>
<dbReference type="InterPro" id="IPR018376">
    <property type="entry name" value="Enoyl-CoA_hyd/isom_CS"/>
</dbReference>
<dbReference type="CDD" id="cd06558">
    <property type="entry name" value="crotonase-like"/>
    <property type="match status" value="1"/>
</dbReference>
<dbReference type="Gene3D" id="1.10.12.10">
    <property type="entry name" value="Lyase 2-enoyl-coa Hydratase, Chain A, domain 2"/>
    <property type="match status" value="1"/>
</dbReference>
<reference evidence="4 5" key="1">
    <citation type="submission" date="2021-06" db="EMBL/GenBank/DDBJ databases">
        <title>50 bacteria genomes isolated from Dapeng, Shenzhen, China.</title>
        <authorList>
            <person name="Zheng W."/>
            <person name="Yu S."/>
            <person name="Huang Y."/>
        </authorList>
    </citation>
    <scope>NUCLEOTIDE SEQUENCE [LARGE SCALE GENOMIC DNA]</scope>
    <source>
        <strain evidence="4 5">DP1N14-2</strain>
    </source>
</reference>
<dbReference type="InterPro" id="IPR029045">
    <property type="entry name" value="ClpP/crotonase-like_dom_sf"/>
</dbReference>
<sequence length="256" mass="26691">MSALISYEVADGVCVLTMNRPGQRNAVNAGLARELRQALARFEADPAAQIGILAGRGKVFCAGMDLKAFADGEADEILFGENRFAGIADADRKKPLIAAVQGAALAGGLEIALACDLIVAEQEAVFGLTEVKVGIFAVAGGPFRLAKRIPPARALELALTGGRIGATEARDLGLVNRIAPPGKLMDTARQLAAQIAENAPLGIAATLAIVRSALRENEAQLFRLSEDLWAGVAGSHDAREGPAAFAEKRRPGWTGT</sequence>
<comment type="similarity">
    <text evidence="1 3">Belongs to the enoyl-CoA hydratase/isomerase family.</text>
</comment>
<dbReference type="PROSITE" id="PS00166">
    <property type="entry name" value="ENOYL_COA_HYDRATASE"/>
    <property type="match status" value="1"/>
</dbReference>
<evidence type="ECO:0000256" key="1">
    <source>
        <dbReference type="ARBA" id="ARBA00005254"/>
    </source>
</evidence>
<accession>A0ABS7NLV4</accession>
<evidence type="ECO:0000313" key="4">
    <source>
        <dbReference type="EMBL" id="MBY6142180.1"/>
    </source>
</evidence>
<evidence type="ECO:0000256" key="3">
    <source>
        <dbReference type="RuleBase" id="RU003707"/>
    </source>
</evidence>
<dbReference type="InterPro" id="IPR014748">
    <property type="entry name" value="Enoyl-CoA_hydra_C"/>
</dbReference>
<dbReference type="Gene3D" id="3.90.226.10">
    <property type="entry name" value="2-enoyl-CoA Hydratase, Chain A, domain 1"/>
    <property type="match status" value="1"/>
</dbReference>